<keyword evidence="4" id="KW-0418">Kinase</keyword>
<dbReference type="InterPro" id="IPR017441">
    <property type="entry name" value="Protein_kinase_ATP_BS"/>
</dbReference>
<sequence length="162" mass="19043">MSLNENWYQTAIEKYEINEISYKELLSKEQTRIGRGAFGIIYKTKCESIGNVAIKEVSTTLEDDETCINNFINELKIHSRIEHERIIQFYGISQNIDDGMYYVVLEYANQGNLREFLIKKKNCNFEWKERLQLAVQIAEGLLYLHDYLNIAHRDLVIILVKS</sequence>
<evidence type="ECO:0000313" key="5">
    <source>
        <dbReference type="Proteomes" id="UP000265703"/>
    </source>
</evidence>
<gene>
    <name evidence="4" type="ORF">C1645_137782</name>
</gene>
<dbReference type="InterPro" id="IPR050122">
    <property type="entry name" value="RTK"/>
</dbReference>
<dbReference type="EMBL" id="QKYT01000168">
    <property type="protein sequence ID" value="RIA90864.1"/>
    <property type="molecule type" value="Genomic_DNA"/>
</dbReference>
<keyword evidence="2" id="KW-0547">Nucleotide-binding</keyword>
<dbReference type="InterPro" id="IPR011009">
    <property type="entry name" value="Kinase-like_dom_sf"/>
</dbReference>
<dbReference type="Proteomes" id="UP000265703">
    <property type="component" value="Unassembled WGS sequence"/>
</dbReference>
<dbReference type="InterPro" id="IPR001245">
    <property type="entry name" value="Ser-Thr/Tyr_kinase_cat_dom"/>
</dbReference>
<dbReference type="PROSITE" id="PS50011">
    <property type="entry name" value="PROTEIN_KINASE_DOM"/>
    <property type="match status" value="1"/>
</dbReference>
<comment type="subcellular location">
    <subcellularLocation>
        <location evidence="1">Membrane</location>
        <topology evidence="1">Single-pass membrane protein</topology>
    </subcellularLocation>
</comment>
<feature type="binding site" evidence="2">
    <location>
        <position position="55"/>
    </location>
    <ligand>
        <name>ATP</name>
        <dbReference type="ChEBI" id="CHEBI:30616"/>
    </ligand>
</feature>
<dbReference type="PANTHER" id="PTHR24416">
    <property type="entry name" value="TYROSINE-PROTEIN KINASE RECEPTOR"/>
    <property type="match status" value="1"/>
</dbReference>
<dbReference type="OrthoDB" id="6718656at2759"/>
<dbReference type="InterPro" id="IPR000719">
    <property type="entry name" value="Prot_kinase_dom"/>
</dbReference>
<evidence type="ECO:0000259" key="3">
    <source>
        <dbReference type="PROSITE" id="PS50011"/>
    </source>
</evidence>
<dbReference type="GO" id="GO:0043235">
    <property type="term" value="C:receptor complex"/>
    <property type="evidence" value="ECO:0007669"/>
    <property type="project" value="TreeGrafter"/>
</dbReference>
<evidence type="ECO:0000256" key="2">
    <source>
        <dbReference type="PROSITE-ProRule" id="PRU10141"/>
    </source>
</evidence>
<dbReference type="Pfam" id="PF07714">
    <property type="entry name" value="PK_Tyr_Ser-Thr"/>
    <property type="match status" value="1"/>
</dbReference>
<dbReference type="AlphaFoldDB" id="A0A397T766"/>
<dbReference type="GO" id="GO:0004714">
    <property type="term" value="F:transmembrane receptor protein tyrosine kinase activity"/>
    <property type="evidence" value="ECO:0007669"/>
    <property type="project" value="TreeGrafter"/>
</dbReference>
<comment type="caution">
    <text evidence="4">The sequence shown here is derived from an EMBL/GenBank/DDBJ whole genome shotgun (WGS) entry which is preliminary data.</text>
</comment>
<evidence type="ECO:0000313" key="4">
    <source>
        <dbReference type="EMBL" id="RIA90864.1"/>
    </source>
</evidence>
<evidence type="ECO:0000256" key="1">
    <source>
        <dbReference type="ARBA" id="ARBA00004167"/>
    </source>
</evidence>
<organism evidence="4 5">
    <name type="scientific">Glomus cerebriforme</name>
    <dbReference type="NCBI Taxonomy" id="658196"/>
    <lineage>
        <taxon>Eukaryota</taxon>
        <taxon>Fungi</taxon>
        <taxon>Fungi incertae sedis</taxon>
        <taxon>Mucoromycota</taxon>
        <taxon>Glomeromycotina</taxon>
        <taxon>Glomeromycetes</taxon>
        <taxon>Glomerales</taxon>
        <taxon>Glomeraceae</taxon>
        <taxon>Glomus</taxon>
    </lineage>
</organism>
<accession>A0A397T766</accession>
<keyword evidence="4" id="KW-0808">Transferase</keyword>
<dbReference type="PROSITE" id="PS00107">
    <property type="entry name" value="PROTEIN_KINASE_ATP"/>
    <property type="match status" value="1"/>
</dbReference>
<keyword evidence="2" id="KW-0067">ATP-binding</keyword>
<dbReference type="GO" id="GO:0005886">
    <property type="term" value="C:plasma membrane"/>
    <property type="evidence" value="ECO:0007669"/>
    <property type="project" value="TreeGrafter"/>
</dbReference>
<dbReference type="GO" id="GO:0005524">
    <property type="term" value="F:ATP binding"/>
    <property type="evidence" value="ECO:0007669"/>
    <property type="project" value="UniProtKB-UniRule"/>
</dbReference>
<dbReference type="Gene3D" id="1.10.510.10">
    <property type="entry name" value="Transferase(Phosphotransferase) domain 1"/>
    <property type="match status" value="1"/>
</dbReference>
<protein>
    <submittedName>
        <fullName evidence="4">Kinase-like domain-containing protein</fullName>
    </submittedName>
</protein>
<dbReference type="STRING" id="658196.A0A397T766"/>
<dbReference type="PANTHER" id="PTHR24416:SF611">
    <property type="entry name" value="TYROSINE-PROTEIN KINASE TRANSMEMBRANE RECEPTOR ROR"/>
    <property type="match status" value="1"/>
</dbReference>
<reference evidence="4 5" key="1">
    <citation type="submission" date="2018-06" db="EMBL/GenBank/DDBJ databases">
        <title>Comparative genomics reveals the genomic features of Rhizophagus irregularis, R. cerebriforme, R. diaphanum and Gigaspora rosea, and their symbiotic lifestyle signature.</title>
        <authorList>
            <person name="Morin E."/>
            <person name="San Clemente H."/>
            <person name="Chen E.C.H."/>
            <person name="De La Providencia I."/>
            <person name="Hainaut M."/>
            <person name="Kuo A."/>
            <person name="Kohler A."/>
            <person name="Murat C."/>
            <person name="Tang N."/>
            <person name="Roy S."/>
            <person name="Loubradou J."/>
            <person name="Henrissat B."/>
            <person name="Grigoriev I.V."/>
            <person name="Corradi N."/>
            <person name="Roux C."/>
            <person name="Martin F.M."/>
        </authorList>
    </citation>
    <scope>NUCLEOTIDE SEQUENCE [LARGE SCALE GENOMIC DNA]</scope>
    <source>
        <strain evidence="4 5">DAOM 227022</strain>
    </source>
</reference>
<feature type="domain" description="Protein kinase" evidence="3">
    <location>
        <begin position="27"/>
        <end position="162"/>
    </location>
</feature>
<dbReference type="GO" id="GO:0007169">
    <property type="term" value="P:cell surface receptor protein tyrosine kinase signaling pathway"/>
    <property type="evidence" value="ECO:0007669"/>
    <property type="project" value="TreeGrafter"/>
</dbReference>
<dbReference type="SUPFAM" id="SSF56112">
    <property type="entry name" value="Protein kinase-like (PK-like)"/>
    <property type="match status" value="1"/>
</dbReference>
<proteinExistence type="predicted"/>
<keyword evidence="5" id="KW-1185">Reference proteome</keyword>
<name>A0A397T766_9GLOM</name>